<gene>
    <name evidence="2" type="ORF">PVK37_17335</name>
</gene>
<accession>A0ABY7ZH01</accession>
<dbReference type="EMBL" id="CP118615">
    <property type="protein sequence ID" value="WDZ82264.1"/>
    <property type="molecule type" value="Genomic_DNA"/>
</dbReference>
<dbReference type="RefSeq" id="WP_275028473.1">
    <property type="nucleotide sequence ID" value="NZ_CP118615.1"/>
</dbReference>
<keyword evidence="1" id="KW-0732">Signal</keyword>
<organism evidence="2 3">
    <name type="scientific">Micromonospora cathayae</name>
    <dbReference type="NCBI Taxonomy" id="3028804"/>
    <lineage>
        <taxon>Bacteria</taxon>
        <taxon>Bacillati</taxon>
        <taxon>Actinomycetota</taxon>
        <taxon>Actinomycetes</taxon>
        <taxon>Micromonosporales</taxon>
        <taxon>Micromonosporaceae</taxon>
        <taxon>Micromonospora</taxon>
    </lineage>
</organism>
<sequence>MRATVIVGAAALAGTLLGGAPAQAATCTAGDPCDTVVTFDITAGALTITVPDTATLTTQAPSGTPTTWYAFGQLGAVTVNDLRATDPASWTVTVTNAGGFTHSTTGPAIPNTNVYYCSGNATATTGDGTFTPGQASPCDPPPPPDGTAIGTGATAFTHTGGSGINSATWNPSLTVAIPLTAVTGTYTGTITHTVV</sequence>
<feature type="signal peptide" evidence="1">
    <location>
        <begin position="1"/>
        <end position="24"/>
    </location>
</feature>
<proteinExistence type="predicted"/>
<keyword evidence="3" id="KW-1185">Reference proteome</keyword>
<name>A0ABY7ZH01_9ACTN</name>
<dbReference type="Proteomes" id="UP001219605">
    <property type="component" value="Chromosome"/>
</dbReference>
<feature type="chain" id="PRO_5046683649" evidence="1">
    <location>
        <begin position="25"/>
        <end position="195"/>
    </location>
</feature>
<evidence type="ECO:0000313" key="3">
    <source>
        <dbReference type="Proteomes" id="UP001219605"/>
    </source>
</evidence>
<reference evidence="2 3" key="1">
    <citation type="submission" date="2023-02" db="EMBL/GenBank/DDBJ databases">
        <authorList>
            <person name="Mo P."/>
        </authorList>
    </citation>
    <scope>NUCLEOTIDE SEQUENCE [LARGE SCALE GENOMIC DNA]</scope>
    <source>
        <strain evidence="2 3">HUAS 3</strain>
    </source>
</reference>
<evidence type="ECO:0000313" key="2">
    <source>
        <dbReference type="EMBL" id="WDZ82264.1"/>
    </source>
</evidence>
<evidence type="ECO:0000256" key="1">
    <source>
        <dbReference type="SAM" id="SignalP"/>
    </source>
</evidence>
<protein>
    <submittedName>
        <fullName evidence="2">Uncharacterized protein</fullName>
    </submittedName>
</protein>